<dbReference type="GO" id="GO:0071555">
    <property type="term" value="P:cell wall organization"/>
    <property type="evidence" value="ECO:0007669"/>
    <property type="project" value="UniProtKB-KW"/>
</dbReference>
<dbReference type="RefSeq" id="WP_138126819.1">
    <property type="nucleotide sequence ID" value="NZ_SWLG01000007.1"/>
</dbReference>
<dbReference type="Gene3D" id="1.10.10.1230">
    <property type="entry name" value="Penicillin-binding protein, N-terminal non-catalytic domain, head sub-domain"/>
    <property type="match status" value="1"/>
</dbReference>
<evidence type="ECO:0000256" key="9">
    <source>
        <dbReference type="ARBA" id="ARBA00023136"/>
    </source>
</evidence>
<dbReference type="InterPro" id="IPR012338">
    <property type="entry name" value="Beta-lactam/transpept-like"/>
</dbReference>
<keyword evidence="9" id="KW-0472">Membrane</keyword>
<dbReference type="GO" id="GO:0071972">
    <property type="term" value="F:peptidoglycan L,D-transpeptidase activity"/>
    <property type="evidence" value="ECO:0007669"/>
    <property type="project" value="TreeGrafter"/>
</dbReference>
<dbReference type="GO" id="GO:0009252">
    <property type="term" value="P:peptidoglycan biosynthetic process"/>
    <property type="evidence" value="ECO:0007669"/>
    <property type="project" value="UniProtKB-UniPathway"/>
</dbReference>
<comment type="subcellular location">
    <subcellularLocation>
        <location evidence="2">Cell membrane</location>
    </subcellularLocation>
    <subcellularLocation>
        <location evidence="1">Membrane</location>
        <topology evidence="1">Single-pass membrane protein</topology>
    </subcellularLocation>
</comment>
<evidence type="ECO:0000313" key="13">
    <source>
        <dbReference type="EMBL" id="TLS37285.1"/>
    </source>
</evidence>
<dbReference type="EMBL" id="SWLG01000007">
    <property type="protein sequence ID" value="TLS37285.1"/>
    <property type="molecule type" value="Genomic_DNA"/>
</dbReference>
<evidence type="ECO:0000313" key="14">
    <source>
        <dbReference type="Proteomes" id="UP000308230"/>
    </source>
</evidence>
<dbReference type="Pfam" id="PF00905">
    <property type="entry name" value="Transpeptidase"/>
    <property type="match status" value="1"/>
</dbReference>
<comment type="similarity">
    <text evidence="3">Belongs to the transpeptidase family.</text>
</comment>
<evidence type="ECO:0000256" key="5">
    <source>
        <dbReference type="ARBA" id="ARBA00022692"/>
    </source>
</evidence>
<keyword evidence="6" id="KW-0133">Cell shape</keyword>
<evidence type="ECO:0000256" key="1">
    <source>
        <dbReference type="ARBA" id="ARBA00004167"/>
    </source>
</evidence>
<dbReference type="Gene3D" id="3.90.1310.10">
    <property type="entry name" value="Penicillin-binding protein 2a (Domain 2)"/>
    <property type="match status" value="1"/>
</dbReference>
<protein>
    <submittedName>
        <fullName evidence="13">Penicillin-binding protein 2</fullName>
    </submittedName>
</protein>
<dbReference type="Pfam" id="PF03717">
    <property type="entry name" value="PBP_dimer"/>
    <property type="match status" value="1"/>
</dbReference>
<dbReference type="SUPFAM" id="SSF56519">
    <property type="entry name" value="Penicillin binding protein dimerisation domain"/>
    <property type="match status" value="1"/>
</dbReference>
<name>A0A5R9FCA2_9BACL</name>
<dbReference type="InterPro" id="IPR050515">
    <property type="entry name" value="Beta-lactam/transpept"/>
</dbReference>
<accession>A0A5R9FCA2</accession>
<dbReference type="GO" id="GO:0008360">
    <property type="term" value="P:regulation of cell shape"/>
    <property type="evidence" value="ECO:0007669"/>
    <property type="project" value="UniProtKB-KW"/>
</dbReference>
<evidence type="ECO:0000256" key="8">
    <source>
        <dbReference type="ARBA" id="ARBA00022989"/>
    </source>
</evidence>
<keyword evidence="5" id="KW-0812">Transmembrane</keyword>
<keyword evidence="4" id="KW-1003">Cell membrane</keyword>
<evidence type="ECO:0000256" key="6">
    <source>
        <dbReference type="ARBA" id="ARBA00022960"/>
    </source>
</evidence>
<feature type="domain" description="Penicillin-binding protein dimerisation" evidence="12">
    <location>
        <begin position="58"/>
        <end position="288"/>
    </location>
</feature>
<evidence type="ECO:0000256" key="3">
    <source>
        <dbReference type="ARBA" id="ARBA00007171"/>
    </source>
</evidence>
<dbReference type="PANTHER" id="PTHR30627">
    <property type="entry name" value="PEPTIDOGLYCAN D,D-TRANSPEPTIDASE"/>
    <property type="match status" value="1"/>
</dbReference>
<dbReference type="SUPFAM" id="SSF56601">
    <property type="entry name" value="beta-lactamase/transpeptidase-like"/>
    <property type="match status" value="1"/>
</dbReference>
<dbReference type="InterPro" id="IPR036138">
    <property type="entry name" value="PBP_dimer_sf"/>
</dbReference>
<reference evidence="13 14" key="1">
    <citation type="submission" date="2019-04" db="EMBL/GenBank/DDBJ databases">
        <title>Bacillus caeni sp. nov., a bacterium isolated from mangrove sediment.</title>
        <authorList>
            <person name="Huang H."/>
            <person name="Mo K."/>
            <person name="Hu Y."/>
        </authorList>
    </citation>
    <scope>NUCLEOTIDE SEQUENCE [LARGE SCALE GENOMIC DNA]</scope>
    <source>
        <strain evidence="13 14">HB172195</strain>
    </source>
</reference>
<evidence type="ECO:0000256" key="4">
    <source>
        <dbReference type="ARBA" id="ARBA00022475"/>
    </source>
</evidence>
<dbReference type="AlphaFoldDB" id="A0A5R9FCA2"/>
<keyword evidence="7" id="KW-0573">Peptidoglycan synthesis</keyword>
<dbReference type="OrthoDB" id="9770103at2"/>
<dbReference type="Proteomes" id="UP000308230">
    <property type="component" value="Unassembled WGS sequence"/>
</dbReference>
<dbReference type="InterPro" id="IPR001460">
    <property type="entry name" value="PCN-bd_Tpept"/>
</dbReference>
<gene>
    <name evidence="13" type="ORF">FCL54_12245</name>
</gene>
<comment type="caution">
    <text evidence="13">The sequence shown here is derived from an EMBL/GenBank/DDBJ whole genome shotgun (WGS) entry which is preliminary data.</text>
</comment>
<sequence>MANKKKKKNQVPVRLNILFLFVFILFSLLILRLGTIQIVQGEKYEQKTEQTENVVAKSSAPRGKMYDRQGRVVVDNKPTYTLTYIRSQNTDPSERLETAKVLADYIEKETDKLTERDLKDYWILTREEEAKAKLSEEEWEKLEDKKAYRLQLDRITEQDLNQITEPELEVAAIKREMDTGYALTSQVIKEGLTAKEMAVISEHLASLPGVDIKMSAEREYPFGDTLNPIFGNLGPIQRASKDFYVSRGYDLNDLVGKSFLEQQYEELLRGQKTKTKFITDKSGEPIGNPETIQGKRGNDLVLTVDMELQQGVEKIIEKNIREEAYRYQVHSAYAIMMNPKTGEVLAMAGKEKDGKGGFIDKPYGTVYNAYEMGSAVKGASVLTGYNLGVISPGSVLVDTPLYIGETRKKSYTSNGMGPINDLTALERSSNVYMFRIAMRAAGFDYVPHKKGGTWNPDAYGEVRRNFAQFGLGVKTGIDVPNESVGYNGGIQQIGNLMDMMIGQFDTYTPLQMVQYISTIANGGKRMEPHLVKSVREPTNGDGLSNSIVYQNEPRVLNHVEMKQSWIERVQQGLYQVVHGSRGTARRYFEGADYVAAGKTGTAQSNDNYNLTLVGYAPYDDPEVAFAVAVPDVNGEAAINKHIGREILDLYFELKKSGSKMNLNDEKMDEEKAS</sequence>
<dbReference type="GO" id="GO:0008658">
    <property type="term" value="F:penicillin binding"/>
    <property type="evidence" value="ECO:0007669"/>
    <property type="project" value="InterPro"/>
</dbReference>
<evidence type="ECO:0000256" key="10">
    <source>
        <dbReference type="ARBA" id="ARBA00023316"/>
    </source>
</evidence>
<organism evidence="13 14">
    <name type="scientific">Exobacillus caeni</name>
    <dbReference type="NCBI Taxonomy" id="2574798"/>
    <lineage>
        <taxon>Bacteria</taxon>
        <taxon>Bacillati</taxon>
        <taxon>Bacillota</taxon>
        <taxon>Bacilli</taxon>
        <taxon>Bacillales</taxon>
        <taxon>Guptibacillaceae</taxon>
        <taxon>Exobacillus</taxon>
    </lineage>
</organism>
<evidence type="ECO:0000259" key="12">
    <source>
        <dbReference type="Pfam" id="PF03717"/>
    </source>
</evidence>
<dbReference type="UniPathway" id="UPA00219"/>
<dbReference type="PANTHER" id="PTHR30627:SF2">
    <property type="entry name" value="PEPTIDOGLYCAN D,D-TRANSPEPTIDASE MRDA"/>
    <property type="match status" value="1"/>
</dbReference>
<proteinExistence type="inferred from homology"/>
<dbReference type="InterPro" id="IPR005311">
    <property type="entry name" value="PBP_dimer"/>
</dbReference>
<dbReference type="GO" id="GO:0009002">
    <property type="term" value="F:serine-type D-Ala-D-Ala carboxypeptidase activity"/>
    <property type="evidence" value="ECO:0007669"/>
    <property type="project" value="UniProtKB-EC"/>
</dbReference>
<evidence type="ECO:0000256" key="7">
    <source>
        <dbReference type="ARBA" id="ARBA00022984"/>
    </source>
</evidence>
<keyword evidence="10" id="KW-0961">Cell wall biogenesis/degradation</keyword>
<dbReference type="GO" id="GO:0005886">
    <property type="term" value="C:plasma membrane"/>
    <property type="evidence" value="ECO:0007669"/>
    <property type="project" value="UniProtKB-SubCell"/>
</dbReference>
<evidence type="ECO:0000259" key="11">
    <source>
        <dbReference type="Pfam" id="PF00905"/>
    </source>
</evidence>
<evidence type="ECO:0000256" key="2">
    <source>
        <dbReference type="ARBA" id="ARBA00004236"/>
    </source>
</evidence>
<keyword evidence="14" id="KW-1185">Reference proteome</keyword>
<keyword evidence="8" id="KW-1133">Transmembrane helix</keyword>
<feature type="domain" description="Penicillin-binding protein transpeptidase" evidence="11">
    <location>
        <begin position="333"/>
        <end position="647"/>
    </location>
</feature>
<dbReference type="Gene3D" id="3.40.710.10">
    <property type="entry name" value="DD-peptidase/beta-lactamase superfamily"/>
    <property type="match status" value="1"/>
</dbReference>